<accession>A0A8S1EI88</accession>
<gene>
    <name evidence="2" type="ORF">CBOVIS_LOCUS3573</name>
</gene>
<feature type="region of interest" description="Disordered" evidence="1">
    <location>
        <begin position="279"/>
        <end position="330"/>
    </location>
</feature>
<name>A0A8S1EI88_9PELO</name>
<evidence type="ECO:0000313" key="3">
    <source>
        <dbReference type="Proteomes" id="UP000494206"/>
    </source>
</evidence>
<feature type="region of interest" description="Disordered" evidence="1">
    <location>
        <begin position="152"/>
        <end position="199"/>
    </location>
</feature>
<protein>
    <submittedName>
        <fullName evidence="2">Uncharacterized protein</fullName>
    </submittedName>
</protein>
<dbReference type="AlphaFoldDB" id="A0A8S1EI88"/>
<dbReference type="EMBL" id="CADEPM010000002">
    <property type="protein sequence ID" value="CAB3400694.1"/>
    <property type="molecule type" value="Genomic_DNA"/>
</dbReference>
<feature type="compositionally biased region" description="Basic and acidic residues" evidence="1">
    <location>
        <begin position="179"/>
        <end position="199"/>
    </location>
</feature>
<organism evidence="2 3">
    <name type="scientific">Caenorhabditis bovis</name>
    <dbReference type="NCBI Taxonomy" id="2654633"/>
    <lineage>
        <taxon>Eukaryota</taxon>
        <taxon>Metazoa</taxon>
        <taxon>Ecdysozoa</taxon>
        <taxon>Nematoda</taxon>
        <taxon>Chromadorea</taxon>
        <taxon>Rhabditida</taxon>
        <taxon>Rhabditina</taxon>
        <taxon>Rhabditomorpha</taxon>
        <taxon>Rhabditoidea</taxon>
        <taxon>Rhabditidae</taxon>
        <taxon>Peloderinae</taxon>
        <taxon>Caenorhabditis</taxon>
    </lineage>
</organism>
<reference evidence="2 3" key="1">
    <citation type="submission" date="2020-04" db="EMBL/GenBank/DDBJ databases">
        <authorList>
            <person name="Laetsch R D."/>
            <person name="Stevens L."/>
            <person name="Kumar S."/>
            <person name="Blaxter L. M."/>
        </authorList>
    </citation>
    <scope>NUCLEOTIDE SEQUENCE [LARGE SCALE GENOMIC DNA]</scope>
</reference>
<proteinExistence type="predicted"/>
<dbReference type="Proteomes" id="UP000494206">
    <property type="component" value="Unassembled WGS sequence"/>
</dbReference>
<feature type="compositionally biased region" description="Basic and acidic residues" evidence="1">
    <location>
        <begin position="292"/>
        <end position="317"/>
    </location>
</feature>
<keyword evidence="3" id="KW-1185">Reference proteome</keyword>
<evidence type="ECO:0000313" key="2">
    <source>
        <dbReference type="EMBL" id="CAB3400694.1"/>
    </source>
</evidence>
<feature type="compositionally biased region" description="Acidic residues" evidence="1">
    <location>
        <begin position="318"/>
        <end position="330"/>
    </location>
</feature>
<comment type="caution">
    <text evidence="2">The sequence shown here is derived from an EMBL/GenBank/DDBJ whole genome shotgun (WGS) entry which is preliminary data.</text>
</comment>
<evidence type="ECO:0000256" key="1">
    <source>
        <dbReference type="SAM" id="MobiDB-lite"/>
    </source>
</evidence>
<sequence length="330" mass="36490">MFLSRQGRSDDPRPPREPCKCGCMCCSFRRACICYCCNPVPPRYKARCGHISCVDNSRPRYEKGILPAYEIIIHPPGRYGEISRTIVLDYCTLYGFAPIPEPGTCTCGSPNCKDTGRIRPTLVPTIVEEDETEIDDESEQDTGAEEAIATDTVAEEEEKDNTKVGTMPVEESTTGEEANVGKEAETAEEAKVGEEADIDEKAKIEEKSNTKREAEVEVDIAAEVEIEAGKELKAEDIDSCDEVEMAVEARADDETDFGENDEERIEVEVFLKIVTMEVTPSTSTSGQIDEDITGKDKAVNEKVADEENYSDEGHEAEENAEDDDELKSKI</sequence>